<dbReference type="AlphaFoldDB" id="A0A9E7CXK8"/>
<sequence length="878" mass="99133">MIPVIILLVILSTVMRMMRWITAGLVLGFGGYSLYRIANAVNHAVARSAKTGKKPGWITMPYFQGQKVIGVPVLHVNGFHNLGVMVDILIIAAIFALVFGAVKSAGYPFLYALNRFVKFFIDPVNFGTKDDTYKFPDVTIGTGIGESEPGLPDASNKAGQKVVIKAKDRFLNMGIIGPIGSGKTFMTMKPMIFEDLENIARGIMANVIWVSPQPEPSVERYAESLGLTVRRIHIIDGQVDGKGTNIRFNPLAGNDIDAIISNVNIVLNEQTGDKGKGDAFFDTMAAQATTDSLQLYKYLYGFDAEGNPVEIDMIGWYDKYLNDMDELFLEAQRVQGVADAMEKNGDSDRPFMESRSEWIRTVVWPKLSNNERVMLKRAAASIINEFGGSSEGKNADAYKNIIRGLRGKVRVLISSGYVQELLGSGIDHVADRPNFSFESWIDPQEWQPPKFENPFPSTGGWFSRWISNHRYKKYVRESLDTWKAEAPHGRKGELLSVITGQTDTGKLVGRMILVFEQQAVLNRPGRDNDKPPVYAYVDEYPSYATRSINEIRTQGRKHCHSMVTAMQSRAQMEEVGRGYLRTMEGSTRHWVYLSNLGAEDAMDVSKLCGKVKRIRKSKSTRQIRMGGLGRDDGGPLVTTSESEELVDRFSPQYIRYELGENEVIYVGVRNRKGQRPLRMRINEPSEDKALIRKLAKSDMTRMKNPRVKRPERISVYPKTELIAKVKWPLVTFGGKTLFVYRWGMKVEPDMYGPTSRPDDMSEVYEPQPLLLKDLFEDSFFDENPKSEEPKNERSYDTPPSKNERDAHLKERLRNTFGRAKQPNSQSQPEGVKEEAHAPKPEGRLCPKCGTEMKEHIRGESVLFKCRECDHILKENIAK</sequence>
<feature type="region of interest" description="Disordered" evidence="1">
    <location>
        <begin position="780"/>
        <end position="847"/>
    </location>
</feature>
<name>A0A9E7CXK8_ALIAG</name>
<dbReference type="Pfam" id="PF12696">
    <property type="entry name" value="TraG-D_C"/>
    <property type="match status" value="1"/>
</dbReference>
<keyword evidence="4" id="KW-1185">Reference proteome</keyword>
<evidence type="ECO:0000313" key="4">
    <source>
        <dbReference type="Proteomes" id="UP000829401"/>
    </source>
</evidence>
<dbReference type="KEGG" id="aaco:K1I37_21300"/>
<evidence type="ECO:0000259" key="2">
    <source>
        <dbReference type="Pfam" id="PF12696"/>
    </source>
</evidence>
<organism evidence="3 4">
    <name type="scientific">Alicyclobacillus acidoterrestris (strain ATCC 49025 / DSM 3922 / CIP 106132 / NCIMB 13137 / GD3B)</name>
    <dbReference type="NCBI Taxonomy" id="1356854"/>
    <lineage>
        <taxon>Bacteria</taxon>
        <taxon>Bacillati</taxon>
        <taxon>Bacillota</taxon>
        <taxon>Bacilli</taxon>
        <taxon>Bacillales</taxon>
        <taxon>Alicyclobacillaceae</taxon>
        <taxon>Alicyclobacillus</taxon>
    </lineage>
</organism>
<feature type="compositionally biased region" description="Basic and acidic residues" evidence="1">
    <location>
        <begin position="782"/>
        <end position="813"/>
    </location>
</feature>
<dbReference type="EMBL" id="CP080468">
    <property type="protein sequence ID" value="UNO51008.1"/>
    <property type="molecule type" value="Genomic_DNA"/>
</dbReference>
<proteinExistence type="predicted"/>
<protein>
    <submittedName>
        <fullName evidence="3">TraM recognition domain-containing protein</fullName>
    </submittedName>
</protein>
<reference evidence="4" key="1">
    <citation type="journal article" date="2022" name="G3 (Bethesda)">
        <title>Unveiling the complete genome sequence of Alicyclobacillus acidoterrestris DSM 3922T, a taint-producing strain.</title>
        <authorList>
            <person name="Leonardo I.C."/>
            <person name="Barreto Crespo M.T."/>
            <person name="Gaspar F.B."/>
        </authorList>
    </citation>
    <scope>NUCLEOTIDE SEQUENCE [LARGE SCALE GENOMIC DNA]</scope>
    <source>
        <strain evidence="4">DSM 3922</strain>
    </source>
</reference>
<gene>
    <name evidence="3" type="ORF">K1I37_21300</name>
</gene>
<dbReference type="InterPro" id="IPR032689">
    <property type="entry name" value="TraG-D_C"/>
</dbReference>
<feature type="compositionally biased region" description="Basic and acidic residues" evidence="1">
    <location>
        <begin position="830"/>
        <end position="847"/>
    </location>
</feature>
<accession>A0A9E7CXK8</accession>
<evidence type="ECO:0000313" key="3">
    <source>
        <dbReference type="EMBL" id="UNO51008.1"/>
    </source>
</evidence>
<evidence type="ECO:0000256" key="1">
    <source>
        <dbReference type="SAM" id="MobiDB-lite"/>
    </source>
</evidence>
<geneLocation type="plasmid" evidence="4">
    <name>pDSM3922.1</name>
</geneLocation>
<keyword evidence="3" id="KW-0614">Plasmid</keyword>
<dbReference type="Proteomes" id="UP000829401">
    <property type="component" value="Plasmid pDSM3922.1"/>
</dbReference>
<feature type="domain" description="TraD/TraG TraM recognition site" evidence="2">
    <location>
        <begin position="532"/>
        <end position="629"/>
    </location>
</feature>